<evidence type="ECO:0000259" key="1">
    <source>
        <dbReference type="Pfam" id="PF00646"/>
    </source>
</evidence>
<dbReference type="InterPro" id="IPR001810">
    <property type="entry name" value="F-box_dom"/>
</dbReference>
<dbReference type="CDD" id="cd09917">
    <property type="entry name" value="F-box_SF"/>
    <property type="match status" value="1"/>
</dbReference>
<evidence type="ECO:0000313" key="3">
    <source>
        <dbReference type="Proteomes" id="UP001190926"/>
    </source>
</evidence>
<gene>
    <name evidence="2" type="ORF">C2S53_010110</name>
</gene>
<dbReference type="EMBL" id="SDAM02000094">
    <property type="protein sequence ID" value="KAH6830679.1"/>
    <property type="molecule type" value="Genomic_DNA"/>
</dbReference>
<dbReference type="Proteomes" id="UP001190926">
    <property type="component" value="Unassembled WGS sequence"/>
</dbReference>
<accession>A0AAD4P8A6</accession>
<dbReference type="InterPro" id="IPR036047">
    <property type="entry name" value="F-box-like_dom_sf"/>
</dbReference>
<sequence>MEIPCEAEKRSAAMEIEMKKRGASYKYGLVGPFLWKFPFEDREHVPASEYYDNSDSHFDCEDRPIWTKLRDPNAHEPPDTKDERTRSILMRAIHFAIGKINAETGKTYEFVKVENAVFTRSSLFLLTFTVKDSVDSSLETLRAMVGIPYSDKEEYTLEEWMYKPLPATAAAKPDPEKKKAKMGESTDLGSLNREIVEKIFSFLDDKSATNLSLTCKNCFSARPSPSPGKP</sequence>
<proteinExistence type="predicted"/>
<dbReference type="SUPFAM" id="SSF81383">
    <property type="entry name" value="F-box domain"/>
    <property type="match status" value="1"/>
</dbReference>
<comment type="caution">
    <text evidence="2">The sequence shown here is derived from an EMBL/GenBank/DDBJ whole genome shotgun (WGS) entry which is preliminary data.</text>
</comment>
<evidence type="ECO:0000313" key="2">
    <source>
        <dbReference type="EMBL" id="KAH6830679.1"/>
    </source>
</evidence>
<dbReference type="Pfam" id="PF00646">
    <property type="entry name" value="F-box"/>
    <property type="match status" value="1"/>
</dbReference>
<name>A0AAD4P8A6_PERFH</name>
<reference evidence="2 3" key="1">
    <citation type="journal article" date="2021" name="Nat. Commun.">
        <title>Incipient diploidization of the medicinal plant Perilla within 10,000 years.</title>
        <authorList>
            <person name="Zhang Y."/>
            <person name="Shen Q."/>
            <person name="Leng L."/>
            <person name="Zhang D."/>
            <person name="Chen S."/>
            <person name="Shi Y."/>
            <person name="Ning Z."/>
            <person name="Chen S."/>
        </authorList>
    </citation>
    <scope>NUCLEOTIDE SEQUENCE [LARGE SCALE GENOMIC DNA]</scope>
    <source>
        <strain evidence="3">cv. PC099</strain>
    </source>
</reference>
<dbReference type="AlphaFoldDB" id="A0AAD4P8A6"/>
<feature type="domain" description="F-box" evidence="1">
    <location>
        <begin position="190"/>
        <end position="218"/>
    </location>
</feature>
<keyword evidence="3" id="KW-1185">Reference proteome</keyword>
<protein>
    <recommendedName>
        <fullName evidence="1">F-box domain-containing protein</fullName>
    </recommendedName>
</protein>
<organism evidence="2 3">
    <name type="scientific">Perilla frutescens var. hirtella</name>
    <name type="common">Perilla citriodora</name>
    <name type="synonym">Perilla setoyensis</name>
    <dbReference type="NCBI Taxonomy" id="608512"/>
    <lineage>
        <taxon>Eukaryota</taxon>
        <taxon>Viridiplantae</taxon>
        <taxon>Streptophyta</taxon>
        <taxon>Embryophyta</taxon>
        <taxon>Tracheophyta</taxon>
        <taxon>Spermatophyta</taxon>
        <taxon>Magnoliopsida</taxon>
        <taxon>eudicotyledons</taxon>
        <taxon>Gunneridae</taxon>
        <taxon>Pentapetalae</taxon>
        <taxon>asterids</taxon>
        <taxon>lamiids</taxon>
        <taxon>Lamiales</taxon>
        <taxon>Lamiaceae</taxon>
        <taxon>Nepetoideae</taxon>
        <taxon>Elsholtzieae</taxon>
        <taxon>Perilla</taxon>
    </lineage>
</organism>